<dbReference type="RefSeq" id="WP_046308278.1">
    <property type="nucleotide sequence ID" value="NZ_KQ034005.1"/>
</dbReference>
<comment type="caution">
    <text evidence="2">The sequence shown here is derived from an EMBL/GenBank/DDBJ whole genome shotgun (WGS) entry which is preliminary data.</text>
</comment>
<dbReference type="Proteomes" id="UP000033682">
    <property type="component" value="Plasmid pHma11p1"/>
</dbReference>
<geneLocation type="plasmid" evidence="2">
    <name>pHma11p1</name>
</geneLocation>
<sequence length="222" mass="24731">MSKKEIKHRKILFLGATAIVVIAAVLIMFRYSAKERRYISLAQNQTIQNKTLKNEISKRKNQLVKDTYNKAVSNPNSTAAQNIEQVKVSKDIEQKANSLFQILLSYRSSADFNSRAEKAADLVTNSVLQDKEIFGSDLSEGTHYVDASGLNSQYISAKVSEGVIKNNKVAVLIKAKSTSWYAGQHRAITDDLYIGEYDASLAKFTQIKSLDNLYRANASANN</sequence>
<evidence type="ECO:0000256" key="1">
    <source>
        <dbReference type="SAM" id="Phobius"/>
    </source>
</evidence>
<keyword evidence="1" id="KW-0472">Membrane</keyword>
<reference evidence="2 3" key="1">
    <citation type="submission" date="2015-01" db="EMBL/GenBank/DDBJ databases">
        <title>Comparative genomics of the lactic acid bacteria isolated from the honey bee gut.</title>
        <authorList>
            <person name="Ellegaard K.M."/>
            <person name="Tamarit D."/>
            <person name="Javelind E."/>
            <person name="Olofsson T."/>
            <person name="Andersson S.G."/>
            <person name="Vasquez A."/>
        </authorList>
    </citation>
    <scope>NUCLEOTIDE SEQUENCE [LARGE SCALE GENOMIC DNA]</scope>
    <source>
        <strain evidence="2 3">Hma11</strain>
        <plasmid evidence="2">pHma11p1</plasmid>
    </source>
</reference>
<keyword evidence="3" id="KW-1185">Reference proteome</keyword>
<keyword evidence="1" id="KW-1133">Transmembrane helix</keyword>
<dbReference type="AlphaFoldDB" id="A0A0F4LMV6"/>
<gene>
    <name evidence="2" type="ORF">JF72_14700</name>
</gene>
<accession>A0A0F4LMV6</accession>
<dbReference type="HOGENOM" id="CLU_1254609_0_0_9"/>
<name>A0A0F4LMV6_9LACO</name>
<proteinExistence type="predicted"/>
<dbReference type="PATRIC" id="fig|303541.3.peg.41"/>
<organism evidence="2 3">
    <name type="scientific">Lactobacillus apis</name>
    <dbReference type="NCBI Taxonomy" id="303541"/>
    <lineage>
        <taxon>Bacteria</taxon>
        <taxon>Bacillati</taxon>
        <taxon>Bacillota</taxon>
        <taxon>Bacilli</taxon>
        <taxon>Lactobacillales</taxon>
        <taxon>Lactobacillaceae</taxon>
        <taxon>Lactobacillus</taxon>
    </lineage>
</organism>
<evidence type="ECO:0000313" key="2">
    <source>
        <dbReference type="EMBL" id="KJY59638.1"/>
    </source>
</evidence>
<dbReference type="EMBL" id="JXLG01000016">
    <property type="protein sequence ID" value="KJY59638.1"/>
    <property type="molecule type" value="Genomic_DNA"/>
</dbReference>
<protein>
    <submittedName>
        <fullName evidence="2">Uncharacterized protein</fullName>
    </submittedName>
</protein>
<feature type="transmembrane region" description="Helical" evidence="1">
    <location>
        <begin position="12"/>
        <end position="31"/>
    </location>
</feature>
<evidence type="ECO:0000313" key="3">
    <source>
        <dbReference type="Proteomes" id="UP000033682"/>
    </source>
</evidence>
<keyword evidence="1" id="KW-0812">Transmembrane</keyword>
<keyword evidence="2" id="KW-0614">Plasmid</keyword>